<proteinExistence type="predicted"/>
<evidence type="ECO:0000313" key="2">
    <source>
        <dbReference type="Proteomes" id="UP001196413"/>
    </source>
</evidence>
<protein>
    <submittedName>
        <fullName evidence="1">Uncharacterized protein</fullName>
    </submittedName>
</protein>
<comment type="caution">
    <text evidence="1">The sequence shown here is derived from an EMBL/GenBank/DDBJ whole genome shotgun (WGS) entry which is preliminary data.</text>
</comment>
<dbReference type="Proteomes" id="UP001196413">
    <property type="component" value="Unassembled WGS sequence"/>
</dbReference>
<keyword evidence="2" id="KW-1185">Reference proteome</keyword>
<evidence type="ECO:0000313" key="1">
    <source>
        <dbReference type="EMBL" id="KAJ1350831.1"/>
    </source>
</evidence>
<reference evidence="1" key="1">
    <citation type="submission" date="2021-06" db="EMBL/GenBank/DDBJ databases">
        <title>Parelaphostrongylus tenuis whole genome reference sequence.</title>
        <authorList>
            <person name="Garwood T.J."/>
            <person name="Larsen P.A."/>
            <person name="Fountain-Jones N.M."/>
            <person name="Garbe J.R."/>
            <person name="Macchietto M.G."/>
            <person name="Kania S.A."/>
            <person name="Gerhold R.W."/>
            <person name="Richards J.E."/>
            <person name="Wolf T.M."/>
        </authorList>
    </citation>
    <scope>NUCLEOTIDE SEQUENCE</scope>
    <source>
        <strain evidence="1">MNPRO001-30</strain>
        <tissue evidence="1">Meninges</tissue>
    </source>
</reference>
<gene>
    <name evidence="1" type="ORF">KIN20_006722</name>
</gene>
<accession>A0AAD5QL95</accession>
<dbReference type="AlphaFoldDB" id="A0AAD5QL95"/>
<sequence length="87" mass="10024">CVVIGERFFHSELQPIRSIKLKEKAQQENLLLNAGNQRIVAEDLNLKDKPRLGRPTKLNNEDLFAAEKHAIDSNTKDCYFNQIRNFG</sequence>
<dbReference type="EMBL" id="JAHQIW010000949">
    <property type="protein sequence ID" value="KAJ1350831.1"/>
    <property type="molecule type" value="Genomic_DNA"/>
</dbReference>
<name>A0AAD5QL95_PARTN</name>
<feature type="non-terminal residue" evidence="1">
    <location>
        <position position="1"/>
    </location>
</feature>
<organism evidence="1 2">
    <name type="scientific">Parelaphostrongylus tenuis</name>
    <name type="common">Meningeal worm</name>
    <dbReference type="NCBI Taxonomy" id="148309"/>
    <lineage>
        <taxon>Eukaryota</taxon>
        <taxon>Metazoa</taxon>
        <taxon>Ecdysozoa</taxon>
        <taxon>Nematoda</taxon>
        <taxon>Chromadorea</taxon>
        <taxon>Rhabditida</taxon>
        <taxon>Rhabditina</taxon>
        <taxon>Rhabditomorpha</taxon>
        <taxon>Strongyloidea</taxon>
        <taxon>Metastrongylidae</taxon>
        <taxon>Parelaphostrongylus</taxon>
    </lineage>
</organism>